<evidence type="ECO:0000259" key="2">
    <source>
        <dbReference type="Pfam" id="PF08327"/>
    </source>
</evidence>
<dbReference type="Pfam" id="PF08327">
    <property type="entry name" value="AHSA1"/>
    <property type="match status" value="1"/>
</dbReference>
<protein>
    <submittedName>
        <fullName evidence="3">Activator of Hsp90 ATPase homolog 1-like protein</fullName>
    </submittedName>
</protein>
<evidence type="ECO:0000256" key="1">
    <source>
        <dbReference type="ARBA" id="ARBA00006817"/>
    </source>
</evidence>
<evidence type="ECO:0000313" key="4">
    <source>
        <dbReference type="Proteomes" id="UP000254343"/>
    </source>
</evidence>
<feature type="domain" description="Activator of Hsp90 ATPase homologue 1/2-like C-terminal" evidence="2">
    <location>
        <begin position="26"/>
        <end position="158"/>
    </location>
</feature>
<dbReference type="InterPro" id="IPR013538">
    <property type="entry name" value="ASHA1/2-like_C"/>
</dbReference>
<organism evidence="3 4">
    <name type="scientific">Afipia felis</name>
    <name type="common">Cat scratch disease bacillus</name>
    <dbReference type="NCBI Taxonomy" id="1035"/>
    <lineage>
        <taxon>Bacteria</taxon>
        <taxon>Pseudomonadati</taxon>
        <taxon>Pseudomonadota</taxon>
        <taxon>Alphaproteobacteria</taxon>
        <taxon>Hyphomicrobiales</taxon>
        <taxon>Nitrobacteraceae</taxon>
        <taxon>Afipia</taxon>
    </lineage>
</organism>
<dbReference type="EMBL" id="UIGB01000001">
    <property type="protein sequence ID" value="SUU84362.1"/>
    <property type="molecule type" value="Genomic_DNA"/>
</dbReference>
<gene>
    <name evidence="3" type="ORF">NCTC12722_01550</name>
</gene>
<accession>A0A380W621</accession>
<dbReference type="SUPFAM" id="SSF55961">
    <property type="entry name" value="Bet v1-like"/>
    <property type="match status" value="1"/>
</dbReference>
<dbReference type="InterPro" id="IPR023393">
    <property type="entry name" value="START-like_dom_sf"/>
</dbReference>
<sequence>MSGHMSASVSPLPLKEQELVVSRVFKAPRELVWKAWTDPDHAKHWWGPPMCPAIEMHMDLRVGGRWRHCLESTEDGSPLWQHGVFKEIVPPERLVFTFTWDNNHYVEFPNVETVVTLTFEERDGGTLVTLRQVGFHSIGDRDGHGVGWTGTFDRFEIYAAQMSASSR</sequence>
<dbReference type="Proteomes" id="UP000254343">
    <property type="component" value="Unassembled WGS sequence"/>
</dbReference>
<dbReference type="Gene3D" id="3.30.530.20">
    <property type="match status" value="1"/>
</dbReference>
<evidence type="ECO:0000313" key="3">
    <source>
        <dbReference type="EMBL" id="SUU84362.1"/>
    </source>
</evidence>
<proteinExistence type="inferred from homology"/>
<dbReference type="AlphaFoldDB" id="A0A380W621"/>
<name>A0A380W621_AFIFE</name>
<reference evidence="3 4" key="1">
    <citation type="submission" date="2018-06" db="EMBL/GenBank/DDBJ databases">
        <authorList>
            <consortium name="Pathogen Informatics"/>
            <person name="Doyle S."/>
        </authorList>
    </citation>
    <scope>NUCLEOTIDE SEQUENCE [LARGE SCALE GENOMIC DNA]</scope>
    <source>
        <strain evidence="3 4">NCTC12722</strain>
    </source>
</reference>
<dbReference type="RefSeq" id="WP_002715189.1">
    <property type="nucleotide sequence ID" value="NZ_UFSI01000001.1"/>
</dbReference>
<comment type="similarity">
    <text evidence="1">Belongs to the AHA1 family.</text>
</comment>